<accession>A0ABS9V4L6</accession>
<dbReference type="EMBL" id="JAKZGP010000071">
    <property type="protein sequence ID" value="MCH7411350.1"/>
    <property type="molecule type" value="Genomic_DNA"/>
</dbReference>
<evidence type="ECO:0000259" key="1">
    <source>
        <dbReference type="PROSITE" id="PS52015"/>
    </source>
</evidence>
<dbReference type="SUPFAM" id="SSF74653">
    <property type="entry name" value="TolA/TonB C-terminal domain"/>
    <property type="match status" value="1"/>
</dbReference>
<name>A0ABS9V4L6_9BACT</name>
<reference evidence="2" key="1">
    <citation type="submission" date="2022-03" db="EMBL/GenBank/DDBJ databases">
        <title>De novo assembled genomes of Belliella spp. (Cyclobacteriaceae) strains.</title>
        <authorList>
            <person name="Szabo A."/>
            <person name="Korponai K."/>
            <person name="Felfoldi T."/>
        </authorList>
    </citation>
    <scope>NUCLEOTIDE SEQUENCE</scope>
    <source>
        <strain evidence="2">DSM 111904</strain>
    </source>
</reference>
<keyword evidence="3" id="KW-1185">Reference proteome</keyword>
<dbReference type="Gene3D" id="3.30.1150.10">
    <property type="match status" value="1"/>
</dbReference>
<organism evidence="2 3">
    <name type="scientific">Belliella filtrata</name>
    <dbReference type="NCBI Taxonomy" id="2923435"/>
    <lineage>
        <taxon>Bacteria</taxon>
        <taxon>Pseudomonadati</taxon>
        <taxon>Bacteroidota</taxon>
        <taxon>Cytophagia</taxon>
        <taxon>Cytophagales</taxon>
        <taxon>Cyclobacteriaceae</taxon>
        <taxon>Belliella</taxon>
    </lineage>
</organism>
<dbReference type="Pfam" id="PF03544">
    <property type="entry name" value="TonB_C"/>
    <property type="match status" value="1"/>
</dbReference>
<sequence length="97" mass="10860">MGTVITKLVLDENGNITGSSISQGVSEELNDEVLRVIASAPAWEIQKPMKKQEVLIPVSFRIHDKTKNQKLNSKVLPNEIKVIAYNREADPIKKLSY</sequence>
<dbReference type="PROSITE" id="PS52015">
    <property type="entry name" value="TONB_CTD"/>
    <property type="match status" value="1"/>
</dbReference>
<gene>
    <name evidence="2" type="ORF">MM239_18285</name>
</gene>
<protein>
    <submittedName>
        <fullName evidence="2">Energy transducer TonB</fullName>
    </submittedName>
</protein>
<evidence type="ECO:0000313" key="3">
    <source>
        <dbReference type="Proteomes" id="UP001165489"/>
    </source>
</evidence>
<evidence type="ECO:0000313" key="2">
    <source>
        <dbReference type="EMBL" id="MCH7411350.1"/>
    </source>
</evidence>
<comment type="caution">
    <text evidence="2">The sequence shown here is derived from an EMBL/GenBank/DDBJ whole genome shotgun (WGS) entry which is preliminary data.</text>
</comment>
<proteinExistence type="predicted"/>
<dbReference type="InterPro" id="IPR037682">
    <property type="entry name" value="TonB_C"/>
</dbReference>
<feature type="domain" description="TonB C-terminal" evidence="1">
    <location>
        <begin position="1"/>
        <end position="69"/>
    </location>
</feature>
<dbReference type="Proteomes" id="UP001165489">
    <property type="component" value="Unassembled WGS sequence"/>
</dbReference>